<protein>
    <submittedName>
        <fullName evidence="2">Glycosyltransferase</fullName>
    </submittedName>
</protein>
<dbReference type="SUPFAM" id="SSF53448">
    <property type="entry name" value="Nucleotide-diphospho-sugar transferases"/>
    <property type="match status" value="1"/>
</dbReference>
<organism evidence="2 3">
    <name type="scientific">Oryzomonas rubra</name>
    <dbReference type="NCBI Taxonomy" id="2509454"/>
    <lineage>
        <taxon>Bacteria</taxon>
        <taxon>Pseudomonadati</taxon>
        <taxon>Thermodesulfobacteriota</taxon>
        <taxon>Desulfuromonadia</taxon>
        <taxon>Geobacterales</taxon>
        <taxon>Geobacteraceae</taxon>
        <taxon>Oryzomonas</taxon>
    </lineage>
</organism>
<sequence>MKLSVLMITYNHEKYIAQALDSILMQKVNFDYEIVIGEDCSTDNTRSILLEYHEKYPGKIRLLLPEKNLGMTNNFVTTFKSCTGDYIALLEGDDYWTSSDKLQDQVDFLDAHPSCAICFHNSEEFYDDGTKPSWNYCADNQQEISSLKDLLLYCNFIPTCSALFRNRLFEDFPDWYYTLGMGDWTLHILNAQHGDIGYINRVLGRHRHHVGGVWSLRNQVRNILDVINAYNVVDEYLNHVYTSIVNDKISIYYYQLAQIQGDISLVDGIKYLYISFVKSNCRIKMLSKLFYFSARMVTRRLAKITSKNSQFD</sequence>
<dbReference type="EMBL" id="SRSD01000003">
    <property type="protein sequence ID" value="KAA0893322.1"/>
    <property type="molecule type" value="Genomic_DNA"/>
</dbReference>
<feature type="domain" description="Glycosyltransferase 2-like" evidence="1">
    <location>
        <begin position="4"/>
        <end position="143"/>
    </location>
</feature>
<evidence type="ECO:0000259" key="1">
    <source>
        <dbReference type="Pfam" id="PF00535"/>
    </source>
</evidence>
<evidence type="ECO:0000313" key="3">
    <source>
        <dbReference type="Proteomes" id="UP000324298"/>
    </source>
</evidence>
<comment type="caution">
    <text evidence="2">The sequence shown here is derived from an EMBL/GenBank/DDBJ whole genome shotgun (WGS) entry which is preliminary data.</text>
</comment>
<dbReference type="InterPro" id="IPR029044">
    <property type="entry name" value="Nucleotide-diphossugar_trans"/>
</dbReference>
<keyword evidence="2" id="KW-0808">Transferase</keyword>
<keyword evidence="3" id="KW-1185">Reference proteome</keyword>
<reference evidence="2 3" key="1">
    <citation type="submission" date="2019-04" db="EMBL/GenBank/DDBJ databases">
        <title>Geobacter ruber sp. nov., ferric-reducing bacteria isolated from paddy soil.</title>
        <authorList>
            <person name="Xu Z."/>
            <person name="Masuda Y."/>
            <person name="Itoh H."/>
            <person name="Senoo K."/>
        </authorList>
    </citation>
    <scope>NUCLEOTIDE SEQUENCE [LARGE SCALE GENOMIC DNA]</scope>
    <source>
        <strain evidence="2 3">Red88</strain>
    </source>
</reference>
<name>A0A5A9XJH3_9BACT</name>
<dbReference type="PANTHER" id="PTHR22916">
    <property type="entry name" value="GLYCOSYLTRANSFERASE"/>
    <property type="match status" value="1"/>
</dbReference>
<accession>A0A5A9XJH3</accession>
<dbReference type="Proteomes" id="UP000324298">
    <property type="component" value="Unassembled WGS sequence"/>
</dbReference>
<dbReference type="AlphaFoldDB" id="A0A5A9XJH3"/>
<dbReference type="Pfam" id="PF00535">
    <property type="entry name" value="Glycos_transf_2"/>
    <property type="match status" value="1"/>
</dbReference>
<dbReference type="Gene3D" id="3.90.550.10">
    <property type="entry name" value="Spore Coat Polysaccharide Biosynthesis Protein SpsA, Chain A"/>
    <property type="match status" value="1"/>
</dbReference>
<gene>
    <name evidence="2" type="ORF">ET418_05765</name>
</gene>
<dbReference type="InterPro" id="IPR001173">
    <property type="entry name" value="Glyco_trans_2-like"/>
</dbReference>
<dbReference type="PANTHER" id="PTHR22916:SF3">
    <property type="entry name" value="UDP-GLCNAC:BETAGAL BETA-1,3-N-ACETYLGLUCOSAMINYLTRANSFERASE-LIKE PROTEIN 1"/>
    <property type="match status" value="1"/>
</dbReference>
<evidence type="ECO:0000313" key="2">
    <source>
        <dbReference type="EMBL" id="KAA0893322.1"/>
    </source>
</evidence>
<dbReference type="RefSeq" id="WP_149306638.1">
    <property type="nucleotide sequence ID" value="NZ_SRSD01000003.1"/>
</dbReference>
<proteinExistence type="predicted"/>
<dbReference type="OrthoDB" id="9798249at2"/>
<dbReference type="GO" id="GO:0016758">
    <property type="term" value="F:hexosyltransferase activity"/>
    <property type="evidence" value="ECO:0007669"/>
    <property type="project" value="UniProtKB-ARBA"/>
</dbReference>